<reference evidence="2 3" key="1">
    <citation type="submission" date="2019-03" db="EMBL/GenBank/DDBJ databases">
        <title>Genomic Encyclopedia of Type Strains, Phase IV (KMG-IV): sequencing the most valuable type-strain genomes for metagenomic binning, comparative biology and taxonomic classification.</title>
        <authorList>
            <person name="Goeker M."/>
        </authorList>
    </citation>
    <scope>NUCLEOTIDE SEQUENCE [LARGE SCALE GENOMIC DNA]</scope>
    <source>
        <strain evidence="2 3">DSM 44684</strain>
    </source>
</reference>
<proteinExistence type="predicted"/>
<feature type="region of interest" description="Disordered" evidence="1">
    <location>
        <begin position="74"/>
        <end position="137"/>
    </location>
</feature>
<dbReference type="AlphaFoldDB" id="A0A4R1G2B9"/>
<evidence type="ECO:0000313" key="3">
    <source>
        <dbReference type="Proteomes" id="UP000294856"/>
    </source>
</evidence>
<dbReference type="Proteomes" id="UP000294856">
    <property type="component" value="Unassembled WGS sequence"/>
</dbReference>
<dbReference type="EMBL" id="SMFR01000001">
    <property type="protein sequence ID" value="TCK00453.1"/>
    <property type="molecule type" value="Genomic_DNA"/>
</dbReference>
<accession>A0A4R1G2B9</accession>
<evidence type="ECO:0000313" key="2">
    <source>
        <dbReference type="EMBL" id="TCK00453.1"/>
    </source>
</evidence>
<organism evidence="2 3">
    <name type="scientific">Nocardia alba</name>
    <dbReference type="NCBI Taxonomy" id="225051"/>
    <lineage>
        <taxon>Bacteria</taxon>
        <taxon>Bacillati</taxon>
        <taxon>Actinomycetota</taxon>
        <taxon>Actinomycetes</taxon>
        <taxon>Mycobacteriales</taxon>
        <taxon>Nocardiaceae</taxon>
        <taxon>Nocardia</taxon>
    </lineage>
</organism>
<name>A0A4R1G2B9_9NOCA</name>
<evidence type="ECO:0000256" key="1">
    <source>
        <dbReference type="SAM" id="MobiDB-lite"/>
    </source>
</evidence>
<gene>
    <name evidence="2" type="ORF">DFR71_1453</name>
</gene>
<protein>
    <submittedName>
        <fullName evidence="2">Uncharacterized protein</fullName>
    </submittedName>
</protein>
<keyword evidence="3" id="KW-1185">Reference proteome</keyword>
<comment type="caution">
    <text evidence="2">The sequence shown here is derived from an EMBL/GenBank/DDBJ whole genome shotgun (WGS) entry which is preliminary data.</text>
</comment>
<feature type="compositionally biased region" description="Low complexity" evidence="1">
    <location>
        <begin position="88"/>
        <end position="119"/>
    </location>
</feature>
<feature type="region of interest" description="Disordered" evidence="1">
    <location>
        <begin position="201"/>
        <end position="220"/>
    </location>
</feature>
<sequence length="220" mass="24700">MGPPGIRAGRGASEQWSGRGTAGWYFRRSAAFGPSRQCAWRTTAFGSGCATRGRSGRRARFATCRRATGRTWTRFAATRRTPGRTRTRSSATRRTPGGTRTEPSAGGRTPGRTRAGFAASRRGPGGTRARPSASERTARGIWSRLAADRRTTCRRWKRRCVHCSPADRAGQREWWSAARRSGWHRTRWTRWRIAFGRSARERDPGFEWPPRRARDGTGFS</sequence>